<organism evidence="2 3">
    <name type="scientific">Leucocoprinus leucothites</name>
    <dbReference type="NCBI Taxonomy" id="201217"/>
    <lineage>
        <taxon>Eukaryota</taxon>
        <taxon>Fungi</taxon>
        <taxon>Dikarya</taxon>
        <taxon>Basidiomycota</taxon>
        <taxon>Agaricomycotina</taxon>
        <taxon>Agaricomycetes</taxon>
        <taxon>Agaricomycetidae</taxon>
        <taxon>Agaricales</taxon>
        <taxon>Agaricineae</taxon>
        <taxon>Agaricaceae</taxon>
        <taxon>Leucocoprinus</taxon>
    </lineage>
</organism>
<feature type="region of interest" description="Disordered" evidence="1">
    <location>
        <begin position="295"/>
        <end position="315"/>
    </location>
</feature>
<feature type="compositionally biased region" description="Acidic residues" evidence="1">
    <location>
        <begin position="85"/>
        <end position="95"/>
    </location>
</feature>
<dbReference type="EMBL" id="JAACJO010000001">
    <property type="protein sequence ID" value="KAF5363667.1"/>
    <property type="molecule type" value="Genomic_DNA"/>
</dbReference>
<keyword evidence="3" id="KW-1185">Reference proteome</keyword>
<dbReference type="OrthoDB" id="5556956at2759"/>
<dbReference type="GO" id="GO:0000462">
    <property type="term" value="P:maturation of SSU-rRNA from tricistronic rRNA transcript (SSU-rRNA, 5.8S rRNA, LSU-rRNA)"/>
    <property type="evidence" value="ECO:0007669"/>
    <property type="project" value="TreeGrafter"/>
</dbReference>
<dbReference type="AlphaFoldDB" id="A0A8H5LNG6"/>
<dbReference type="Proteomes" id="UP000559027">
    <property type="component" value="Unassembled WGS sequence"/>
</dbReference>
<feature type="compositionally biased region" description="Basic and acidic residues" evidence="1">
    <location>
        <begin position="212"/>
        <end position="252"/>
    </location>
</feature>
<sequence>MSDENELLSLLETHGQQFLQSFDFPSSIQSIKRRAENGKANPSALKRAKLAQDEPSSEEEWGGIQLRREELSSENNNSNTGSDLGDSDFEQDDDGFTAGSSTVTDGKTIVFSENKFRNEGISKAEMKAFMSSKVSKLRGDGTLSSQQSKKKTPQEEEEDRTNAENDALLHRLVHTQLLSGSLNPELNMTPAHRRKALAGRVMELAEGAKLGKGEKVVRESERNKAGKRVREGLAQKQRKQERQDLEKAKDLGNYHPTLKKLFEAPGNPVSRSKARGLKMGVGKFRGGVLQLSKQEIASVAGGSQRSNRKEGHKRR</sequence>
<feature type="compositionally biased region" description="Polar residues" evidence="1">
    <location>
        <begin position="295"/>
        <end position="305"/>
    </location>
</feature>
<protein>
    <submittedName>
        <fullName evidence="2">Uncharacterized protein</fullName>
    </submittedName>
</protein>
<dbReference type="PANTHER" id="PTHR28096:SF1">
    <property type="entry name" value="PROTEIN FAF1"/>
    <property type="match status" value="1"/>
</dbReference>
<dbReference type="PANTHER" id="PTHR28096">
    <property type="entry name" value="PROTEIN FAF1"/>
    <property type="match status" value="1"/>
</dbReference>
<feature type="region of interest" description="Disordered" evidence="1">
    <location>
        <begin position="212"/>
        <end position="275"/>
    </location>
</feature>
<gene>
    <name evidence="2" type="ORF">D9756_000703</name>
</gene>
<name>A0A8H5LNG6_9AGAR</name>
<evidence type="ECO:0000256" key="1">
    <source>
        <dbReference type="SAM" id="MobiDB-lite"/>
    </source>
</evidence>
<dbReference type="GO" id="GO:0005730">
    <property type="term" value="C:nucleolus"/>
    <property type="evidence" value="ECO:0007669"/>
    <property type="project" value="TreeGrafter"/>
</dbReference>
<evidence type="ECO:0000313" key="2">
    <source>
        <dbReference type="EMBL" id="KAF5363667.1"/>
    </source>
</evidence>
<evidence type="ECO:0000313" key="3">
    <source>
        <dbReference type="Proteomes" id="UP000559027"/>
    </source>
</evidence>
<feature type="region of interest" description="Disordered" evidence="1">
    <location>
        <begin position="133"/>
        <end position="164"/>
    </location>
</feature>
<feature type="region of interest" description="Disordered" evidence="1">
    <location>
        <begin position="33"/>
        <end position="109"/>
    </location>
</feature>
<comment type="caution">
    <text evidence="2">The sequence shown here is derived from an EMBL/GenBank/DDBJ whole genome shotgun (WGS) entry which is preliminary data.</text>
</comment>
<reference evidence="2 3" key="1">
    <citation type="journal article" date="2020" name="ISME J.">
        <title>Uncovering the hidden diversity of litter-decomposition mechanisms in mushroom-forming fungi.</title>
        <authorList>
            <person name="Floudas D."/>
            <person name="Bentzer J."/>
            <person name="Ahren D."/>
            <person name="Johansson T."/>
            <person name="Persson P."/>
            <person name="Tunlid A."/>
        </authorList>
    </citation>
    <scope>NUCLEOTIDE SEQUENCE [LARGE SCALE GENOMIC DNA]</scope>
    <source>
        <strain evidence="2 3">CBS 146.42</strain>
    </source>
</reference>
<proteinExistence type="predicted"/>
<accession>A0A8H5LNG6</accession>
<dbReference type="InterPro" id="IPR053030">
    <property type="entry name" value="Ribosomal_biogenesis_FAF1-like"/>
</dbReference>